<dbReference type="EMBL" id="JACBZI010000001">
    <property type="protein sequence ID" value="NYI08653.1"/>
    <property type="molecule type" value="Genomic_DNA"/>
</dbReference>
<keyword evidence="2" id="KW-0472">Membrane</keyword>
<dbReference type="AlphaFoldDB" id="A0A7Y9YAJ3"/>
<feature type="compositionally biased region" description="Low complexity" evidence="1">
    <location>
        <begin position="270"/>
        <end position="292"/>
    </location>
</feature>
<keyword evidence="4" id="KW-1185">Reference proteome</keyword>
<feature type="transmembrane region" description="Helical" evidence="2">
    <location>
        <begin position="415"/>
        <end position="433"/>
    </location>
</feature>
<protein>
    <submittedName>
        <fullName evidence="3">Putative small integral membrane protein</fullName>
    </submittedName>
</protein>
<gene>
    <name evidence="3" type="ORF">BKA05_000168</name>
</gene>
<feature type="region of interest" description="Disordered" evidence="1">
    <location>
        <begin position="306"/>
        <end position="355"/>
    </location>
</feature>
<evidence type="ECO:0000313" key="3">
    <source>
        <dbReference type="EMBL" id="NYI08653.1"/>
    </source>
</evidence>
<keyword evidence="2" id="KW-1133">Transmembrane helix</keyword>
<feature type="transmembrane region" description="Helical" evidence="2">
    <location>
        <begin position="389"/>
        <end position="409"/>
    </location>
</feature>
<accession>A0A7Y9YAJ3</accession>
<feature type="compositionally biased region" description="Basic and acidic residues" evidence="1">
    <location>
        <begin position="85"/>
        <end position="97"/>
    </location>
</feature>
<evidence type="ECO:0000313" key="4">
    <source>
        <dbReference type="Proteomes" id="UP000537326"/>
    </source>
</evidence>
<evidence type="ECO:0000256" key="1">
    <source>
        <dbReference type="SAM" id="MobiDB-lite"/>
    </source>
</evidence>
<feature type="compositionally biased region" description="Basic and acidic residues" evidence="1">
    <location>
        <begin position="28"/>
        <end position="44"/>
    </location>
</feature>
<feature type="compositionally biased region" description="Low complexity" evidence="1">
    <location>
        <begin position="340"/>
        <end position="355"/>
    </location>
</feature>
<reference evidence="3 4" key="1">
    <citation type="submission" date="2020-07" db="EMBL/GenBank/DDBJ databases">
        <title>Sequencing the genomes of 1000 actinobacteria strains.</title>
        <authorList>
            <person name="Klenk H.-P."/>
        </authorList>
    </citation>
    <scope>NUCLEOTIDE SEQUENCE [LARGE SCALE GENOMIC DNA]</scope>
    <source>
        <strain evidence="3 4">DSM 18248</strain>
    </source>
</reference>
<dbReference type="RefSeq" id="WP_179529740.1">
    <property type="nucleotide sequence ID" value="NZ_BAAAPP010000002.1"/>
</dbReference>
<comment type="caution">
    <text evidence="3">The sequence shown here is derived from an EMBL/GenBank/DDBJ whole genome shotgun (WGS) entry which is preliminary data.</text>
</comment>
<dbReference type="Proteomes" id="UP000537326">
    <property type="component" value="Unassembled WGS sequence"/>
</dbReference>
<name>A0A7Y9YAJ3_9ACTN</name>
<organism evidence="3 4">
    <name type="scientific">Nocardioides marinus</name>
    <dbReference type="NCBI Taxonomy" id="374514"/>
    <lineage>
        <taxon>Bacteria</taxon>
        <taxon>Bacillati</taxon>
        <taxon>Actinomycetota</taxon>
        <taxon>Actinomycetes</taxon>
        <taxon>Propionibacteriales</taxon>
        <taxon>Nocardioidaceae</taxon>
        <taxon>Nocardioides</taxon>
    </lineage>
</organism>
<feature type="region of interest" description="Disordered" evidence="1">
    <location>
        <begin position="1"/>
        <end position="292"/>
    </location>
</feature>
<evidence type="ECO:0000256" key="2">
    <source>
        <dbReference type="SAM" id="Phobius"/>
    </source>
</evidence>
<sequence length="515" mass="54444">MADAREPEQGAGSQEPPRDQGSPAGEDLFDRWLAHRADGEENTPRPRTYGVPRTGVHRPHDERGDDTAAEAPAQDTVAEPIAAPAEDKLDAPVEERAAPTPAPSHESPPDPRAADEPGEALVDAPATPPSGRHPAAPATSTGLTDFEPVVLASVRRSEQQPATTSRFGRRRRAEAPAPAAPDEEETATPEDEISDEGGDAITETQAAETESEPPAEAEQVALAEDTTPAPDSAAAEVFAAFNDPAPVTAPPADSPDGSAEEPRRPRARTPKPSAAKPARTPTARPAAGAAVAKYAAGARELLDRSVRGAPEERGASPTAPAPRAPDPATTDPAHTDPAHTDPGSTPAAAARSTSAYDALRAEREAAVPPRPAVLPPDIDFRPRTLARRITSALLLVGIALTLLAAWRAYDSRVQTDIGFAAILALFTGIVWAVRAGSVPTRMSLHGGLLEVRTQAGRFLFELTSAHTHLEMVGTPGRPGWKVLIHRRGMNPFEITRAMVDPHEFVDAVRYYRPRL</sequence>
<feature type="compositionally biased region" description="Acidic residues" evidence="1">
    <location>
        <begin position="181"/>
        <end position="198"/>
    </location>
</feature>
<proteinExistence type="predicted"/>
<keyword evidence="2" id="KW-0812">Transmembrane</keyword>